<dbReference type="AlphaFoldDB" id="A0A2Z6EZR4"/>
<sequence length="52" mass="6062">MPGSATKPQHTCRQHRLWRRTYGLEGLLCTATRFYHAATMTRGRLVVQMWSV</sequence>
<protein>
    <submittedName>
        <fullName evidence="1">Uncharacterized protein</fullName>
    </submittedName>
</protein>
<organism evidence="1 2">
    <name type="scientific">Halorhodospira halochloris</name>
    <name type="common">Ectothiorhodospira halochloris</name>
    <dbReference type="NCBI Taxonomy" id="1052"/>
    <lineage>
        <taxon>Bacteria</taxon>
        <taxon>Pseudomonadati</taxon>
        <taxon>Pseudomonadota</taxon>
        <taxon>Gammaproteobacteria</taxon>
        <taxon>Chromatiales</taxon>
        <taxon>Ectothiorhodospiraceae</taxon>
        <taxon>Halorhodospira</taxon>
    </lineage>
</organism>
<keyword evidence="2" id="KW-1185">Reference proteome</keyword>
<name>A0A2Z6EZR4_HALHR</name>
<dbReference type="KEGG" id="hhk:HH1059_17650"/>
<accession>A0A2Z6EZR4</accession>
<evidence type="ECO:0000313" key="1">
    <source>
        <dbReference type="EMBL" id="BBE11121.1"/>
    </source>
</evidence>
<proteinExistence type="predicted"/>
<reference evidence="1" key="1">
    <citation type="submission" date="2016-02" db="EMBL/GenBank/DDBJ databases">
        <title>Halorhodospira halochloris DSM-1059 complete genome, version 2.</title>
        <authorList>
            <person name="Tsukatani Y."/>
        </authorList>
    </citation>
    <scope>NUCLEOTIDE SEQUENCE</scope>
    <source>
        <strain evidence="1">DSM 1059</strain>
    </source>
</reference>
<dbReference type="EMBL" id="AP017372">
    <property type="protein sequence ID" value="BBE11121.1"/>
    <property type="molecule type" value="Genomic_DNA"/>
</dbReference>
<dbReference type="Proteomes" id="UP000218890">
    <property type="component" value="Chromosome"/>
</dbReference>
<gene>
    <name evidence="1" type="ORF">HH1059_17650</name>
</gene>
<evidence type="ECO:0000313" key="2">
    <source>
        <dbReference type="Proteomes" id="UP000218890"/>
    </source>
</evidence>